<protein>
    <recommendedName>
        <fullName evidence="8">Cell division protein ZipA</fullName>
    </recommendedName>
</protein>
<evidence type="ECO:0000313" key="13">
    <source>
        <dbReference type="EMBL" id="CAL1239433.1"/>
    </source>
</evidence>
<sequence>MDRDTVRAILLVIGGLVIAGIYLWGRYKERLLNFLRRWEEFDELGLDSSAPAATPEGAPSGGHGRPNRKEPSFSPCALDQEDLQRDPPVSEPAVRASEPERGGQLGAPFLIQLSVVAGQGRMFQGEELRDALEDLNLEHGEMGIFHRYDPRLREPLFSVASLVEPGTFPIDDMASFHCPGVVLFFQPATVANPLAVYDDLVRTCHRLADRLDGIEWDETRRPLTPEKLAQLRALLEDACAASP</sequence>
<keyword evidence="4 9" id="KW-0812">Transmembrane</keyword>
<evidence type="ECO:0000259" key="12">
    <source>
        <dbReference type="SMART" id="SM00771"/>
    </source>
</evidence>
<evidence type="ECO:0000256" key="7">
    <source>
        <dbReference type="ARBA" id="ARBA00023306"/>
    </source>
</evidence>
<comment type="subcellular location">
    <subcellularLocation>
        <location evidence="9">Cell inner membrane</location>
        <topology evidence="9">Single-pass type I membrane protein</topology>
    </subcellularLocation>
</comment>
<accession>A0ABM9NFQ0</accession>
<dbReference type="RefSeq" id="WP_348758985.1">
    <property type="nucleotide sequence ID" value="NZ_OZ026884.1"/>
</dbReference>
<dbReference type="EMBL" id="OZ026884">
    <property type="protein sequence ID" value="CAL1239433.1"/>
    <property type="molecule type" value="Genomic_DNA"/>
</dbReference>
<evidence type="ECO:0000256" key="11">
    <source>
        <dbReference type="SAM" id="Phobius"/>
    </source>
</evidence>
<dbReference type="SUPFAM" id="SSF64383">
    <property type="entry name" value="Cell-division protein ZipA, C-terminal domain"/>
    <property type="match status" value="1"/>
</dbReference>
<feature type="region of interest" description="Disordered" evidence="10">
    <location>
        <begin position="48"/>
        <end position="102"/>
    </location>
</feature>
<keyword evidence="3 8" id="KW-0132">Cell division</keyword>
<dbReference type="Pfam" id="PF04354">
    <property type="entry name" value="ZipA_C"/>
    <property type="match status" value="1"/>
</dbReference>
<proteinExistence type="inferred from homology"/>
<evidence type="ECO:0000256" key="1">
    <source>
        <dbReference type="ARBA" id="ARBA00022475"/>
    </source>
</evidence>
<evidence type="ECO:0000256" key="4">
    <source>
        <dbReference type="ARBA" id="ARBA00022692"/>
    </source>
</evidence>
<evidence type="ECO:0000256" key="9">
    <source>
        <dbReference type="RuleBase" id="RU003613"/>
    </source>
</evidence>
<reference evidence="13 14" key="1">
    <citation type="submission" date="2024-04" db="EMBL/GenBank/DDBJ databases">
        <authorList>
            <person name="Cremers G."/>
        </authorList>
    </citation>
    <scope>NUCLEOTIDE SEQUENCE [LARGE SCALE GENOMIC DNA]</scope>
    <source>
        <strain evidence="13">MeCH1-AG</strain>
    </source>
</reference>
<keyword evidence="2 9" id="KW-0997">Cell inner membrane</keyword>
<dbReference type="InterPro" id="IPR036765">
    <property type="entry name" value="ZipA_FtsZ-bd_C_sf"/>
</dbReference>
<comment type="similarity">
    <text evidence="8">Belongs to the ZipA family.</text>
</comment>
<keyword evidence="5 11" id="KW-1133">Transmembrane helix</keyword>
<keyword evidence="14" id="KW-1185">Reference proteome</keyword>
<comment type="function">
    <text evidence="8">Essential cell division protein that stabilizes the FtsZ protofilaments by cross-linking them and that serves as a cytoplasmic membrane anchor for the Z ring. Also required for the recruitment to the septal ring of downstream cell division proteins.</text>
</comment>
<dbReference type="GO" id="GO:0051301">
    <property type="term" value="P:cell division"/>
    <property type="evidence" value="ECO:0007669"/>
    <property type="project" value="UniProtKB-KW"/>
</dbReference>
<keyword evidence="7 8" id="KW-0131">Cell cycle</keyword>
<feature type="domain" description="ZipA C-terminal FtsZ-binding" evidence="12">
    <location>
        <begin position="107"/>
        <end position="235"/>
    </location>
</feature>
<dbReference type="Proteomes" id="UP001497493">
    <property type="component" value="Chromosome"/>
</dbReference>
<evidence type="ECO:0000256" key="6">
    <source>
        <dbReference type="ARBA" id="ARBA00023136"/>
    </source>
</evidence>
<evidence type="ECO:0000313" key="14">
    <source>
        <dbReference type="Proteomes" id="UP001497493"/>
    </source>
</evidence>
<evidence type="ECO:0000256" key="2">
    <source>
        <dbReference type="ARBA" id="ARBA00022519"/>
    </source>
</evidence>
<keyword evidence="1 9" id="KW-1003">Cell membrane</keyword>
<dbReference type="InterPro" id="IPR007449">
    <property type="entry name" value="ZipA_FtsZ-bd_C"/>
</dbReference>
<evidence type="ECO:0000256" key="5">
    <source>
        <dbReference type="ARBA" id="ARBA00022989"/>
    </source>
</evidence>
<dbReference type="SMART" id="SM00771">
    <property type="entry name" value="ZipA_C"/>
    <property type="match status" value="1"/>
</dbReference>
<gene>
    <name evidence="13" type="ORF">MECH1_V1_0657</name>
</gene>
<dbReference type="InterPro" id="IPR011919">
    <property type="entry name" value="Cell_div_ZipA"/>
</dbReference>
<evidence type="ECO:0000256" key="8">
    <source>
        <dbReference type="RuleBase" id="RU003612"/>
    </source>
</evidence>
<keyword evidence="6 9" id="KW-0472">Membrane</keyword>
<dbReference type="PANTHER" id="PTHR38685:SF1">
    <property type="entry name" value="CELL DIVISION PROTEIN ZIPA"/>
    <property type="match status" value="1"/>
</dbReference>
<dbReference type="PANTHER" id="PTHR38685">
    <property type="entry name" value="CELL DIVISION PROTEIN ZIPA"/>
    <property type="match status" value="1"/>
</dbReference>
<name>A0ABM9NFQ0_9GAMM</name>
<evidence type="ECO:0000256" key="10">
    <source>
        <dbReference type="SAM" id="MobiDB-lite"/>
    </source>
</evidence>
<feature type="transmembrane region" description="Helical" evidence="11">
    <location>
        <begin position="6"/>
        <end position="25"/>
    </location>
</feature>
<organism evidence="13 14">
    <name type="scientific">Candidatus Methylocalor cossyra</name>
    <dbReference type="NCBI Taxonomy" id="3108543"/>
    <lineage>
        <taxon>Bacteria</taxon>
        <taxon>Pseudomonadati</taxon>
        <taxon>Pseudomonadota</taxon>
        <taxon>Gammaproteobacteria</taxon>
        <taxon>Methylococcales</taxon>
        <taxon>Methylococcaceae</taxon>
        <taxon>Candidatus Methylocalor</taxon>
    </lineage>
</organism>
<evidence type="ECO:0000256" key="3">
    <source>
        <dbReference type="ARBA" id="ARBA00022618"/>
    </source>
</evidence>
<dbReference type="Gene3D" id="3.30.1400.10">
    <property type="entry name" value="ZipA, C-terminal FtsZ-binding domain"/>
    <property type="match status" value="1"/>
</dbReference>